<name>A0A7J9B485_9ROSI</name>
<accession>A0A7J9B485</accession>
<organism evidence="2 3">
    <name type="scientific">Gossypium laxum</name>
    <dbReference type="NCBI Taxonomy" id="34288"/>
    <lineage>
        <taxon>Eukaryota</taxon>
        <taxon>Viridiplantae</taxon>
        <taxon>Streptophyta</taxon>
        <taxon>Embryophyta</taxon>
        <taxon>Tracheophyta</taxon>
        <taxon>Spermatophyta</taxon>
        <taxon>Magnoliopsida</taxon>
        <taxon>eudicotyledons</taxon>
        <taxon>Gunneridae</taxon>
        <taxon>Pentapetalae</taxon>
        <taxon>rosids</taxon>
        <taxon>malvids</taxon>
        <taxon>Malvales</taxon>
        <taxon>Malvaceae</taxon>
        <taxon>Malvoideae</taxon>
        <taxon>Gossypium</taxon>
    </lineage>
</organism>
<dbReference type="EMBL" id="JABEZV010444954">
    <property type="protein sequence ID" value="MBA0730424.1"/>
    <property type="molecule type" value="Genomic_DNA"/>
</dbReference>
<comment type="caution">
    <text evidence="2">The sequence shown here is derived from an EMBL/GenBank/DDBJ whole genome shotgun (WGS) entry which is preliminary data.</text>
</comment>
<dbReference type="PANTHER" id="PTHR48200">
    <property type="entry name" value="PROTEIN, PUTATIVE-RELATED"/>
    <property type="match status" value="1"/>
</dbReference>
<evidence type="ECO:0000259" key="1">
    <source>
        <dbReference type="Pfam" id="PF24924"/>
    </source>
</evidence>
<reference evidence="2 3" key="1">
    <citation type="journal article" date="2019" name="Genome Biol. Evol.">
        <title>Insights into the evolution of the New World diploid cottons (Gossypium, subgenus Houzingenia) based on genome sequencing.</title>
        <authorList>
            <person name="Grover C.E."/>
            <person name="Arick M.A. 2nd"/>
            <person name="Thrash A."/>
            <person name="Conover J.L."/>
            <person name="Sanders W.S."/>
            <person name="Peterson D.G."/>
            <person name="Frelichowski J.E."/>
            <person name="Scheffler J.A."/>
            <person name="Scheffler B.E."/>
            <person name="Wendel J.F."/>
        </authorList>
    </citation>
    <scope>NUCLEOTIDE SEQUENCE [LARGE SCALE GENOMIC DNA]</scope>
    <source>
        <strain evidence="2">4</strain>
        <tissue evidence="2">Leaf</tissue>
    </source>
</reference>
<dbReference type="PANTHER" id="PTHR48200:SF1">
    <property type="entry name" value="AMINOTRANSFERASE-LIKE PLANT MOBILE DOMAIN-CONTAINING PROTEIN"/>
    <property type="match status" value="1"/>
</dbReference>
<dbReference type="InterPro" id="IPR056647">
    <property type="entry name" value="DUF7745"/>
</dbReference>
<evidence type="ECO:0000313" key="3">
    <source>
        <dbReference type="Proteomes" id="UP000593574"/>
    </source>
</evidence>
<feature type="non-terminal residue" evidence="2">
    <location>
        <position position="1"/>
    </location>
</feature>
<evidence type="ECO:0000313" key="2">
    <source>
        <dbReference type="EMBL" id="MBA0730424.1"/>
    </source>
</evidence>
<protein>
    <recommendedName>
        <fullName evidence="1">DUF7745 domain-containing protein</fullName>
    </recommendedName>
</protein>
<keyword evidence="3" id="KW-1185">Reference proteome</keyword>
<dbReference type="Pfam" id="PF24924">
    <property type="entry name" value="DUF7745"/>
    <property type="match status" value="1"/>
</dbReference>
<gene>
    <name evidence="2" type="ORF">Golax_000020</name>
</gene>
<dbReference type="AlphaFoldDB" id="A0A7J9B485"/>
<dbReference type="Proteomes" id="UP000593574">
    <property type="component" value="Unassembled WGS sequence"/>
</dbReference>
<proteinExistence type="predicted"/>
<feature type="domain" description="DUF7745" evidence="1">
    <location>
        <begin position="9"/>
        <end position="116"/>
    </location>
</feature>
<sequence length="120" mass="14096">ELKEIWVQWDDEVKHLFYYNYGDLSYLLDIKVDKHLFRALAQFWNPACSCFTFGKVDLLPTMEEYTTLLCCPKIQADYSRAVNVLTFVKKLMSITGISEQWVTARIKQKGESKCITWKSL</sequence>